<gene>
    <name evidence="1" type="ORF">CEXT_159551</name>
</gene>
<dbReference type="AlphaFoldDB" id="A0AAV4T068"/>
<proteinExistence type="predicted"/>
<comment type="caution">
    <text evidence="1">The sequence shown here is derived from an EMBL/GenBank/DDBJ whole genome shotgun (WGS) entry which is preliminary data.</text>
</comment>
<dbReference type="Proteomes" id="UP001054945">
    <property type="component" value="Unassembled WGS sequence"/>
</dbReference>
<name>A0AAV4T068_CAEEX</name>
<sequence length="121" mass="14014">MVTLVRNVIVEELELLHHLTAFLIIYQRVCKLRRYKPPSAYAYVVKDSLMFADSMTVRFVKMIQLHVTVLKVSWHQISTECRETTEFKKKAGPEIKATLFPEGRIDFMENTGQRSKPGGQV</sequence>
<organism evidence="1 2">
    <name type="scientific">Caerostris extrusa</name>
    <name type="common">Bark spider</name>
    <name type="synonym">Caerostris bankana</name>
    <dbReference type="NCBI Taxonomy" id="172846"/>
    <lineage>
        <taxon>Eukaryota</taxon>
        <taxon>Metazoa</taxon>
        <taxon>Ecdysozoa</taxon>
        <taxon>Arthropoda</taxon>
        <taxon>Chelicerata</taxon>
        <taxon>Arachnida</taxon>
        <taxon>Araneae</taxon>
        <taxon>Araneomorphae</taxon>
        <taxon>Entelegynae</taxon>
        <taxon>Araneoidea</taxon>
        <taxon>Araneidae</taxon>
        <taxon>Caerostris</taxon>
    </lineage>
</organism>
<keyword evidence="2" id="KW-1185">Reference proteome</keyword>
<evidence type="ECO:0000313" key="1">
    <source>
        <dbReference type="EMBL" id="GIY39660.1"/>
    </source>
</evidence>
<protein>
    <submittedName>
        <fullName evidence="1">Uncharacterized protein</fullName>
    </submittedName>
</protein>
<accession>A0AAV4T068</accession>
<dbReference type="EMBL" id="BPLR01010492">
    <property type="protein sequence ID" value="GIY39660.1"/>
    <property type="molecule type" value="Genomic_DNA"/>
</dbReference>
<evidence type="ECO:0000313" key="2">
    <source>
        <dbReference type="Proteomes" id="UP001054945"/>
    </source>
</evidence>
<reference evidence="1 2" key="1">
    <citation type="submission" date="2021-06" db="EMBL/GenBank/DDBJ databases">
        <title>Caerostris extrusa draft genome.</title>
        <authorList>
            <person name="Kono N."/>
            <person name="Arakawa K."/>
        </authorList>
    </citation>
    <scope>NUCLEOTIDE SEQUENCE [LARGE SCALE GENOMIC DNA]</scope>
</reference>